<dbReference type="RefSeq" id="WP_171086578.1">
    <property type="nucleotide sequence ID" value="NZ_BNBU01000001.1"/>
</dbReference>
<dbReference type="PROSITE" id="PS51318">
    <property type="entry name" value="TAT"/>
    <property type="match status" value="1"/>
</dbReference>
<gene>
    <name evidence="2" type="ORF">HG542_28945</name>
</gene>
<reference evidence="2 3" key="1">
    <citation type="submission" date="2020-04" db="EMBL/GenBank/DDBJ databases">
        <title>Draft Genome Sequence of Streptomyces morookaense DSM 40503, an 8-azaguanine-producing strain.</title>
        <authorList>
            <person name="Qi J."/>
            <person name="Gao J.-M."/>
        </authorList>
    </citation>
    <scope>NUCLEOTIDE SEQUENCE [LARGE SCALE GENOMIC DNA]</scope>
    <source>
        <strain evidence="2 3">DSM 40503</strain>
    </source>
</reference>
<accession>A0A7Y7EA22</accession>
<organism evidence="2 3">
    <name type="scientific">Streptomyces morookaense</name>
    <name type="common">Streptoverticillium morookaense</name>
    <dbReference type="NCBI Taxonomy" id="1970"/>
    <lineage>
        <taxon>Bacteria</taxon>
        <taxon>Bacillati</taxon>
        <taxon>Actinomycetota</taxon>
        <taxon>Actinomycetes</taxon>
        <taxon>Kitasatosporales</taxon>
        <taxon>Streptomycetaceae</taxon>
        <taxon>Streptomyces</taxon>
    </lineage>
</organism>
<proteinExistence type="predicted"/>
<name>A0A7Y7EA22_STRMO</name>
<dbReference type="Proteomes" id="UP000587462">
    <property type="component" value="Unassembled WGS sequence"/>
</dbReference>
<dbReference type="InterPro" id="IPR006311">
    <property type="entry name" value="TAT_signal"/>
</dbReference>
<comment type="caution">
    <text evidence="2">The sequence shown here is derived from an EMBL/GenBank/DDBJ whole genome shotgun (WGS) entry which is preliminary data.</text>
</comment>
<evidence type="ECO:0000313" key="3">
    <source>
        <dbReference type="Proteomes" id="UP000587462"/>
    </source>
</evidence>
<feature type="chain" id="PRO_5031487080" evidence="1">
    <location>
        <begin position="41"/>
        <end position="339"/>
    </location>
</feature>
<dbReference type="AlphaFoldDB" id="A0A7Y7EA22"/>
<keyword evidence="3" id="KW-1185">Reference proteome</keyword>
<keyword evidence="1" id="KW-0732">Signal</keyword>
<protein>
    <submittedName>
        <fullName evidence="2">DUF1259 domain-containing protein</fullName>
    </submittedName>
</protein>
<feature type="signal peptide" evidence="1">
    <location>
        <begin position="1"/>
        <end position="40"/>
    </location>
</feature>
<dbReference type="Pfam" id="PF07485">
    <property type="entry name" value="DUF1529"/>
    <property type="match status" value="2"/>
</dbReference>
<evidence type="ECO:0000313" key="2">
    <source>
        <dbReference type="EMBL" id="NVK81648.1"/>
    </source>
</evidence>
<sequence>MTAEREQKTGPRPSIARRNILAAAAAAPVLAGAGAHTAHAVPPPHRRRAGVPLIEPVSTTEADWKGVARALGRGGSLMRKTVFRTGFARTDLHVVSRDVEVTAGLALGSHAAFIRYSDGSTLMMGDIVSTEDELQRMLDTMHAHGIRQTAIHKHLLAHSPDMWWTHVHGHSKDATALAAGLREALDCTGTPPGVPPSKTPPPVDLDTAGIDRALRAKGSNDQGIYKCVFARRERISDGGLLLPAGSGATSAFNFQPLSHGRAALNGDFAMIAEEVHDVLKALRKGGIEIVELHNHGLTDEPRLFFTHLWAVDDAVKIAKALRTALDCTNVTPTSIKAPN</sequence>
<dbReference type="EMBL" id="JABBXF010000088">
    <property type="protein sequence ID" value="NVK81648.1"/>
    <property type="molecule type" value="Genomic_DNA"/>
</dbReference>
<dbReference type="InterPro" id="IPR011094">
    <property type="entry name" value="Uncharacterised_LppY/LpqO"/>
</dbReference>
<evidence type="ECO:0000256" key="1">
    <source>
        <dbReference type="SAM" id="SignalP"/>
    </source>
</evidence>